<protein>
    <submittedName>
        <fullName evidence="1">Uncharacterized protein</fullName>
    </submittedName>
</protein>
<sequence>MDMLLSLRFYGRLTDAIFVVYCMYCCIYENGKYILFCQLIGLPLKLLATTRALILYGIEILTEIIRKSKFVKPFVTYILTPNSFM</sequence>
<accession>S4P160</accession>
<reference evidence="1" key="2">
    <citation type="submission" date="2013-05" db="EMBL/GenBank/DDBJ databases">
        <authorList>
            <person name="Carter J.-M."/>
            <person name="Baker S.C."/>
            <person name="Pink R."/>
            <person name="Carter D.R.F."/>
            <person name="Collins A."/>
            <person name="Tomlin J."/>
            <person name="Gibbs M."/>
            <person name="Breuker C.J."/>
        </authorList>
    </citation>
    <scope>NUCLEOTIDE SEQUENCE</scope>
    <source>
        <tissue evidence="1">Ovary</tissue>
    </source>
</reference>
<name>S4P160_9NEOP</name>
<proteinExistence type="predicted"/>
<organism evidence="1">
    <name type="scientific">Pararge aegeria</name>
    <name type="common">speckled wood butterfly</name>
    <dbReference type="NCBI Taxonomy" id="116150"/>
    <lineage>
        <taxon>Eukaryota</taxon>
        <taxon>Metazoa</taxon>
        <taxon>Ecdysozoa</taxon>
        <taxon>Arthropoda</taxon>
        <taxon>Hexapoda</taxon>
        <taxon>Insecta</taxon>
        <taxon>Pterygota</taxon>
        <taxon>Neoptera</taxon>
        <taxon>Endopterygota</taxon>
        <taxon>Lepidoptera</taxon>
        <taxon>Glossata</taxon>
        <taxon>Ditrysia</taxon>
        <taxon>Papilionoidea</taxon>
        <taxon>Nymphalidae</taxon>
        <taxon>Satyrinae</taxon>
        <taxon>Satyrini</taxon>
        <taxon>Parargina</taxon>
        <taxon>Pararge</taxon>
    </lineage>
</organism>
<dbReference type="EMBL" id="GAIX01007369">
    <property type="protein sequence ID" value="JAA85191.1"/>
    <property type="molecule type" value="Transcribed_RNA"/>
</dbReference>
<dbReference type="AlphaFoldDB" id="S4P160"/>
<evidence type="ECO:0000313" key="1">
    <source>
        <dbReference type="EMBL" id="JAA85191.1"/>
    </source>
</evidence>
<reference evidence="1" key="1">
    <citation type="journal article" date="2013" name="BMC Genomics">
        <title>Unscrambling butterfly oogenesis.</title>
        <authorList>
            <person name="Carter J.M."/>
            <person name="Baker S.C."/>
            <person name="Pink R."/>
            <person name="Carter D.R."/>
            <person name="Collins A."/>
            <person name="Tomlin J."/>
            <person name="Gibbs M."/>
            <person name="Breuker C.J."/>
        </authorList>
    </citation>
    <scope>NUCLEOTIDE SEQUENCE</scope>
    <source>
        <tissue evidence="1">Ovary</tissue>
    </source>
</reference>